<evidence type="ECO:0000256" key="9">
    <source>
        <dbReference type="ARBA" id="ARBA00023237"/>
    </source>
</evidence>
<evidence type="ECO:0000313" key="13">
    <source>
        <dbReference type="EMBL" id="ARQ98442.1"/>
    </source>
</evidence>
<keyword evidence="3" id="KW-0800">Toxin</keyword>
<keyword evidence="6" id="KW-0843">Virulence</keyword>
<feature type="region of interest" description="Disordered" evidence="11">
    <location>
        <begin position="45"/>
        <end position="76"/>
    </location>
</feature>
<feature type="signal peptide" evidence="12">
    <location>
        <begin position="1"/>
        <end position="22"/>
    </location>
</feature>
<dbReference type="Gene3D" id="2.80.10.50">
    <property type="match status" value="1"/>
</dbReference>
<accession>A0A381D6M6</accession>
<sequence length="251" mass="27417">MRNLLFLLFISLIFISCSSSKAPYSPPIIDDNFTRNSLKTPILNKFDLTNPNNPTNQTNITPSNNQPNSANQLPQITQPPLLTAPAALGSSPSLGSKSAPLTIINPKGGSAITVWALVPGNWLWGYTLDNSKEFGRARSWQVLNLGNDIALIINFLTNTCIHDEGGGITHRDCDINNKSQQWQLSAMDNGAIQIKSSASSKCITTDLGSLTQTGSYYSLAMRECNFKPNFNQQWVFIPEAAPTSPLLGYQQ</sequence>
<keyword evidence="7" id="KW-0472">Membrane</keyword>
<dbReference type="SUPFAM" id="SSF50370">
    <property type="entry name" value="Ricin B-like lectins"/>
    <property type="match status" value="1"/>
</dbReference>
<dbReference type="GO" id="GO:0090729">
    <property type="term" value="F:toxin activity"/>
    <property type="evidence" value="ECO:0007669"/>
    <property type="project" value="UniProtKB-KW"/>
</dbReference>
<keyword evidence="5" id="KW-0430">Lectin</keyword>
<evidence type="ECO:0000256" key="11">
    <source>
        <dbReference type="SAM" id="MobiDB-lite"/>
    </source>
</evidence>
<dbReference type="GO" id="GO:0030246">
    <property type="term" value="F:carbohydrate binding"/>
    <property type="evidence" value="ECO:0007669"/>
    <property type="project" value="UniProtKB-KW"/>
</dbReference>
<name>A0A1X9SQC2_9BACT</name>
<dbReference type="STRING" id="1660064.CIGN_0111"/>
<evidence type="ECO:0000256" key="6">
    <source>
        <dbReference type="ARBA" id="ARBA00023026"/>
    </source>
</evidence>
<comment type="subcellular location">
    <subcellularLocation>
        <location evidence="1">Cell outer membrane</location>
        <topology evidence="1">Lipid-anchor</topology>
    </subcellularLocation>
</comment>
<dbReference type="PROSITE" id="PS50231">
    <property type="entry name" value="RICIN_B_LECTIN"/>
    <property type="match status" value="1"/>
</dbReference>
<dbReference type="AlphaFoldDB" id="A0A1X9SQC2"/>
<gene>
    <name evidence="13" type="primary">cdtA</name>
    <name evidence="13" type="ORF">CIGN_0111</name>
</gene>
<dbReference type="PROSITE" id="PS51257">
    <property type="entry name" value="PROKAR_LIPOPROTEIN"/>
    <property type="match status" value="1"/>
</dbReference>
<organism evidence="13 14">
    <name type="scientific">Campylobacter devanensis</name>
    <dbReference type="NCBI Taxonomy" id="3161138"/>
    <lineage>
        <taxon>Bacteria</taxon>
        <taxon>Pseudomonadati</taxon>
        <taxon>Campylobacterota</taxon>
        <taxon>Epsilonproteobacteria</taxon>
        <taxon>Campylobacterales</taxon>
        <taxon>Campylobacteraceae</taxon>
        <taxon>Campylobacter</taxon>
    </lineage>
</organism>
<accession>A0A1X9SQC2</accession>
<dbReference type="PRINTS" id="PR01387">
    <property type="entry name" value="CDTOXINA"/>
</dbReference>
<dbReference type="InterPro" id="IPR003558">
    <property type="entry name" value="CDtoxinA/C"/>
</dbReference>
<evidence type="ECO:0000313" key="14">
    <source>
        <dbReference type="Proteomes" id="UP000194309"/>
    </source>
</evidence>
<dbReference type="InterPro" id="IPR035992">
    <property type="entry name" value="Ricin_B-like_lectins"/>
</dbReference>
<dbReference type="GO" id="GO:0009279">
    <property type="term" value="C:cell outer membrane"/>
    <property type="evidence" value="ECO:0007669"/>
    <property type="project" value="UniProtKB-SubCell"/>
</dbReference>
<keyword evidence="8" id="KW-0564">Palmitate</keyword>
<evidence type="ECO:0000256" key="2">
    <source>
        <dbReference type="ARBA" id="ARBA00016112"/>
    </source>
</evidence>
<evidence type="ECO:0000256" key="3">
    <source>
        <dbReference type="ARBA" id="ARBA00022656"/>
    </source>
</evidence>
<evidence type="ECO:0000256" key="12">
    <source>
        <dbReference type="SAM" id="SignalP"/>
    </source>
</evidence>
<dbReference type="CDD" id="cd23414">
    <property type="entry name" value="beta-trefoil_Ricin_CdtA"/>
    <property type="match status" value="1"/>
</dbReference>
<dbReference type="Pfam" id="PF03498">
    <property type="entry name" value="CDtoxinA"/>
    <property type="match status" value="1"/>
</dbReference>
<evidence type="ECO:0000256" key="5">
    <source>
        <dbReference type="ARBA" id="ARBA00022734"/>
    </source>
</evidence>
<dbReference type="OrthoDB" id="5353389at2"/>
<evidence type="ECO:0000256" key="10">
    <source>
        <dbReference type="ARBA" id="ARBA00023288"/>
    </source>
</evidence>
<dbReference type="Proteomes" id="UP000194309">
    <property type="component" value="Chromosome"/>
</dbReference>
<reference evidence="13 14" key="1">
    <citation type="journal article" date="2017" name="Genome Biol. Evol.">
        <title>Comparative Genomic Analysis Identifies a Campylobacter Clade Deficient in Selenium Metabolism.</title>
        <authorList>
            <person name="Miller W.G."/>
            <person name="Yee E."/>
            <person name="Lopes B.S."/>
            <person name="Chapman M.H."/>
            <person name="Huynh S."/>
            <person name="Bono J.L."/>
            <person name="Parker C.T."/>
            <person name="Strachan N.J.C."/>
            <person name="Forbes K.J."/>
        </authorList>
    </citation>
    <scope>NUCLEOTIDE SEQUENCE [LARGE SCALE GENOMIC DNA]</scope>
    <source>
        <strain evidence="13 14">NCTC 13003</strain>
    </source>
</reference>
<feature type="compositionally biased region" description="Low complexity" evidence="11">
    <location>
        <begin position="49"/>
        <end position="69"/>
    </location>
</feature>
<dbReference type="InterPro" id="IPR015957">
    <property type="entry name" value="CDtoxinA"/>
</dbReference>
<evidence type="ECO:0000256" key="8">
    <source>
        <dbReference type="ARBA" id="ARBA00023139"/>
    </source>
</evidence>
<protein>
    <recommendedName>
        <fullName evidence="2">Cytolethal distending toxin subunit A</fullName>
    </recommendedName>
</protein>
<keyword evidence="10" id="KW-0449">Lipoprotein</keyword>
<evidence type="ECO:0000256" key="1">
    <source>
        <dbReference type="ARBA" id="ARBA00004459"/>
    </source>
</evidence>
<proteinExistence type="predicted"/>
<keyword evidence="4 12" id="KW-0732">Signal</keyword>
<evidence type="ECO:0000256" key="4">
    <source>
        <dbReference type="ARBA" id="ARBA00022729"/>
    </source>
</evidence>
<dbReference type="KEGG" id="cdev:CIGN_0111"/>
<dbReference type="EMBL" id="CP018788">
    <property type="protein sequence ID" value="ARQ98442.1"/>
    <property type="molecule type" value="Genomic_DNA"/>
</dbReference>
<feature type="chain" id="PRO_5044272853" description="Cytolethal distending toxin subunit A" evidence="12">
    <location>
        <begin position="23"/>
        <end position="251"/>
    </location>
</feature>
<evidence type="ECO:0000256" key="7">
    <source>
        <dbReference type="ARBA" id="ARBA00023136"/>
    </source>
</evidence>
<keyword evidence="9" id="KW-0998">Cell outer membrane</keyword>
<keyword evidence="14" id="KW-1185">Reference proteome</keyword>